<dbReference type="SUPFAM" id="SSF54826">
    <property type="entry name" value="Enolase N-terminal domain-like"/>
    <property type="match status" value="1"/>
</dbReference>
<dbReference type="Pfam" id="PF02746">
    <property type="entry name" value="MR_MLE_N"/>
    <property type="match status" value="1"/>
</dbReference>
<evidence type="ECO:0000313" key="10">
    <source>
        <dbReference type="Proteomes" id="UP000077177"/>
    </source>
</evidence>
<dbReference type="GO" id="GO:0000287">
    <property type="term" value="F:magnesium ion binding"/>
    <property type="evidence" value="ECO:0007669"/>
    <property type="project" value="UniProtKB-ARBA"/>
</dbReference>
<dbReference type="InterPro" id="IPR013341">
    <property type="entry name" value="Mandelate_racemase_N_dom"/>
</dbReference>
<dbReference type="EMBL" id="CP011390">
    <property type="protein sequence ID" value="ANE51351.1"/>
    <property type="molecule type" value="Genomic_DNA"/>
</dbReference>
<dbReference type="InterPro" id="IPR029017">
    <property type="entry name" value="Enolase-like_N"/>
</dbReference>
<feature type="binding site" evidence="6">
    <location>
        <position position="245"/>
    </location>
    <ligand>
        <name>Mg(2+)</name>
        <dbReference type="ChEBI" id="CHEBI:18420"/>
    </ligand>
</feature>
<dbReference type="SUPFAM" id="SSF51604">
    <property type="entry name" value="Enolase C-terminal domain-like"/>
    <property type="match status" value="1"/>
</dbReference>
<feature type="domain" description="Mandelate racemase/muconate lactonizing enzyme C-terminal" evidence="8">
    <location>
        <begin position="144"/>
        <end position="241"/>
    </location>
</feature>
<dbReference type="InterPro" id="IPR034603">
    <property type="entry name" value="Dipeptide_epimerase"/>
</dbReference>
<dbReference type="RefSeq" id="WP_066405285.1">
    <property type="nucleotide sequence ID" value="NZ_CP011390.1"/>
</dbReference>
<feature type="binding site" evidence="6">
    <location>
        <position position="220"/>
    </location>
    <ligand>
        <name>Mg(2+)</name>
        <dbReference type="ChEBI" id="CHEBI:18420"/>
    </ligand>
</feature>
<dbReference type="EC" id="5.1.1.-" evidence="7"/>
<reference evidence="10" key="1">
    <citation type="submission" date="2015-01" db="EMBL/GenBank/DDBJ databases">
        <title>Flavisolibacter sp./LCS9/ whole genome sequencing.</title>
        <authorList>
            <person name="Kim M.K."/>
            <person name="Srinivasan S."/>
            <person name="Lee J.-J."/>
        </authorList>
    </citation>
    <scope>NUCLEOTIDE SEQUENCE [LARGE SCALE GENOMIC DNA]</scope>
    <source>
        <strain evidence="10">LCS9</strain>
    </source>
</reference>
<dbReference type="Gene3D" id="3.20.20.120">
    <property type="entry name" value="Enolase-like C-terminal domain"/>
    <property type="match status" value="1"/>
</dbReference>
<dbReference type="SFLD" id="SFLDF00009">
    <property type="entry name" value="o-succinylbenzoate_synthase"/>
    <property type="match status" value="1"/>
</dbReference>
<dbReference type="GO" id="GO:0006518">
    <property type="term" value="P:peptide metabolic process"/>
    <property type="evidence" value="ECO:0007669"/>
    <property type="project" value="UniProtKB-ARBA"/>
</dbReference>
<dbReference type="OrthoDB" id="9775391at2"/>
<feature type="active site" description="Proton acceptor; specific for (R)-substrate epimerization" evidence="5">
    <location>
        <position position="165"/>
    </location>
</feature>
<dbReference type="PANTHER" id="PTHR48073:SF2">
    <property type="entry name" value="O-SUCCINYLBENZOATE SYNTHASE"/>
    <property type="match status" value="1"/>
</dbReference>
<dbReference type="Proteomes" id="UP000077177">
    <property type="component" value="Chromosome"/>
</dbReference>
<dbReference type="SFLD" id="SFLDS00001">
    <property type="entry name" value="Enolase"/>
    <property type="match status" value="1"/>
</dbReference>
<proteinExistence type="inferred from homology"/>
<sequence length="372" mass="40919">MAGTTIQSIELYKLFVPLKEPFVISLGPINTVQNVVVIIRTQDGCAGYGECSPYMTINGESVDTCFIVGQYFAQVLKGKNALNIADCMQAMDKTIYANCSIKSAFDIALHDIAAQHSGLPLYQFLGGKKDKVLQTDMTVSIGDPAKMQQDAVKFREQGFEFIKVKLGGTKEMDVQRIAAIREGIGNDVPLRIDANQGWPTTEAAIEVLNALAPFNIEHCEEPIPRWRFMELRQVSDQSPIPIMADESCGDEHDAERLIQLNACQMFNIKLGKASGFYRAQKIAKLGAQAGMEMQVGGFMESRLGMTAAAHFALSNDHIHHVDFDTPLMFTEDPIIGGIQYLDKGVIEVPEVPGLGAVVDDSYLQKAEKFIYA</sequence>
<dbReference type="InterPro" id="IPR029065">
    <property type="entry name" value="Enolase_C-like"/>
</dbReference>
<evidence type="ECO:0000256" key="1">
    <source>
        <dbReference type="ARBA" id="ARBA00008031"/>
    </source>
</evidence>
<feature type="binding site" evidence="6">
    <location>
        <position position="193"/>
    </location>
    <ligand>
        <name>Mg(2+)</name>
        <dbReference type="ChEBI" id="CHEBI:18420"/>
    </ligand>
</feature>
<dbReference type="GO" id="GO:0016855">
    <property type="term" value="F:racemase and epimerase activity, acting on amino acids and derivatives"/>
    <property type="evidence" value="ECO:0007669"/>
    <property type="project" value="UniProtKB-UniRule"/>
</dbReference>
<dbReference type="CDD" id="cd03319">
    <property type="entry name" value="L-Ala-DL-Glu_epimerase"/>
    <property type="match status" value="1"/>
</dbReference>
<gene>
    <name evidence="9" type="ORF">SY85_13345</name>
</gene>
<dbReference type="SMART" id="SM00922">
    <property type="entry name" value="MR_MLE"/>
    <property type="match status" value="1"/>
</dbReference>
<keyword evidence="4 7" id="KW-0413">Isomerase</keyword>
<evidence type="ECO:0000313" key="9">
    <source>
        <dbReference type="EMBL" id="ANE51351.1"/>
    </source>
</evidence>
<evidence type="ECO:0000256" key="7">
    <source>
        <dbReference type="RuleBase" id="RU366006"/>
    </source>
</evidence>
<dbReference type="AlphaFoldDB" id="A0A172TW74"/>
<evidence type="ECO:0000256" key="5">
    <source>
        <dbReference type="PIRSR" id="PIRSR634603-1"/>
    </source>
</evidence>
<protein>
    <recommendedName>
        <fullName evidence="7">Dipeptide epimerase</fullName>
        <ecNumber evidence="7">5.1.1.-</ecNumber>
    </recommendedName>
</protein>
<evidence type="ECO:0000256" key="3">
    <source>
        <dbReference type="ARBA" id="ARBA00022842"/>
    </source>
</evidence>
<keyword evidence="10" id="KW-1185">Reference proteome</keyword>
<reference evidence="9 10" key="2">
    <citation type="journal article" date="2016" name="Int. J. Syst. Evol. Microbiol.">
        <title>Flavisolibacter tropicus sp. nov., isolated from tropical soil.</title>
        <authorList>
            <person name="Lee J.J."/>
            <person name="Kang M.S."/>
            <person name="Kim G.S."/>
            <person name="Lee C.S."/>
            <person name="Lim S."/>
            <person name="Lee J."/>
            <person name="Roh S.H."/>
            <person name="Kang H."/>
            <person name="Ha J.M."/>
            <person name="Bae S."/>
            <person name="Jung H.Y."/>
            <person name="Kim M.K."/>
        </authorList>
    </citation>
    <scope>NUCLEOTIDE SEQUENCE [LARGE SCALE GENOMIC DNA]</scope>
    <source>
        <strain evidence="9 10">LCS9</strain>
    </source>
</reference>
<comment type="similarity">
    <text evidence="1 7">Belongs to the mandelate racemase/muconate lactonizing enzyme family.</text>
</comment>
<evidence type="ECO:0000256" key="2">
    <source>
        <dbReference type="ARBA" id="ARBA00022723"/>
    </source>
</evidence>
<organism evidence="9 10">
    <name type="scientific">Flavisolibacter tropicus</name>
    <dbReference type="NCBI Taxonomy" id="1492898"/>
    <lineage>
        <taxon>Bacteria</taxon>
        <taxon>Pseudomonadati</taxon>
        <taxon>Bacteroidota</taxon>
        <taxon>Chitinophagia</taxon>
        <taxon>Chitinophagales</taxon>
        <taxon>Chitinophagaceae</taxon>
        <taxon>Flavisolibacter</taxon>
    </lineage>
</organism>
<dbReference type="PANTHER" id="PTHR48073">
    <property type="entry name" value="O-SUCCINYLBENZOATE SYNTHASE-RELATED"/>
    <property type="match status" value="1"/>
</dbReference>
<evidence type="ECO:0000256" key="6">
    <source>
        <dbReference type="PIRSR" id="PIRSR634603-3"/>
    </source>
</evidence>
<dbReference type="KEGG" id="fla:SY85_13345"/>
<dbReference type="Gene3D" id="3.30.390.10">
    <property type="entry name" value="Enolase-like, N-terminal domain"/>
    <property type="match status" value="1"/>
</dbReference>
<dbReference type="Pfam" id="PF13378">
    <property type="entry name" value="MR_MLE_C"/>
    <property type="match status" value="1"/>
</dbReference>
<keyword evidence="2 6" id="KW-0479">Metal-binding</keyword>
<dbReference type="FunFam" id="3.30.390.10:FF:000009">
    <property type="entry name" value="Hydrophobic dipeptide epimerase"/>
    <property type="match status" value="1"/>
</dbReference>
<evidence type="ECO:0000256" key="4">
    <source>
        <dbReference type="ARBA" id="ARBA00023235"/>
    </source>
</evidence>
<evidence type="ECO:0000259" key="8">
    <source>
        <dbReference type="SMART" id="SM00922"/>
    </source>
</evidence>
<name>A0A172TW74_9BACT</name>
<keyword evidence="3 6" id="KW-0460">Magnesium</keyword>
<comment type="cofactor">
    <cofactor evidence="6 7">
        <name>Mg(2+)</name>
        <dbReference type="ChEBI" id="CHEBI:18420"/>
    </cofactor>
    <text evidence="6 7">Binds 1 Mg(2+) ion per subunit.</text>
</comment>
<dbReference type="InterPro" id="IPR013342">
    <property type="entry name" value="Mandelate_racemase_C"/>
</dbReference>
<accession>A0A172TW74</accession>
<dbReference type="InterPro" id="IPR036849">
    <property type="entry name" value="Enolase-like_C_sf"/>
</dbReference>
<feature type="active site" description="Proton acceptor; specific for (S)-substrate epimerization" evidence="5">
    <location>
        <position position="269"/>
    </location>
</feature>
<dbReference type="SFLD" id="SFLDG00180">
    <property type="entry name" value="muconate_cycloisomerase"/>
    <property type="match status" value="1"/>
</dbReference>